<feature type="transmembrane region" description="Helical" evidence="1">
    <location>
        <begin position="71"/>
        <end position="93"/>
    </location>
</feature>
<dbReference type="GO" id="GO:0003723">
    <property type="term" value="F:RNA binding"/>
    <property type="evidence" value="ECO:0007669"/>
    <property type="project" value="InterPro"/>
</dbReference>
<dbReference type="InterPro" id="IPR023342">
    <property type="entry name" value="APO_dom"/>
</dbReference>
<dbReference type="Proteomes" id="UP001152561">
    <property type="component" value="Unassembled WGS sequence"/>
</dbReference>
<keyword evidence="1" id="KW-0472">Membrane</keyword>
<sequence>MLQHISALTYTPWWLFQNGACPGVVVYKKPLTDKKLAESGIEKKKLEPSKNGLLVPDLIPVAYGLLDDWKLLIKGLLLSCSTLFLSMLVVNAHKSMLLNMVMRFRIALAQPTVVAEASTPG</sequence>
<organism evidence="3 4">
    <name type="scientific">Anisodus acutangulus</name>
    <dbReference type="NCBI Taxonomy" id="402998"/>
    <lineage>
        <taxon>Eukaryota</taxon>
        <taxon>Viridiplantae</taxon>
        <taxon>Streptophyta</taxon>
        <taxon>Embryophyta</taxon>
        <taxon>Tracheophyta</taxon>
        <taxon>Spermatophyta</taxon>
        <taxon>Magnoliopsida</taxon>
        <taxon>eudicotyledons</taxon>
        <taxon>Gunneridae</taxon>
        <taxon>Pentapetalae</taxon>
        <taxon>asterids</taxon>
        <taxon>lamiids</taxon>
        <taxon>Solanales</taxon>
        <taxon>Solanaceae</taxon>
        <taxon>Solanoideae</taxon>
        <taxon>Hyoscyameae</taxon>
        <taxon>Anisodus</taxon>
    </lineage>
</organism>
<evidence type="ECO:0000313" key="3">
    <source>
        <dbReference type="EMBL" id="KAJ8555713.1"/>
    </source>
</evidence>
<feature type="domain" description="APO" evidence="2">
    <location>
        <begin position="28"/>
        <end position="76"/>
    </location>
</feature>
<dbReference type="Pfam" id="PF05634">
    <property type="entry name" value="APO_RNA-bind"/>
    <property type="match status" value="1"/>
</dbReference>
<gene>
    <name evidence="3" type="ORF">K7X08_013209</name>
</gene>
<proteinExistence type="predicted"/>
<keyword evidence="4" id="KW-1185">Reference proteome</keyword>
<comment type="caution">
    <text evidence="3">The sequence shown here is derived from an EMBL/GenBank/DDBJ whole genome shotgun (WGS) entry which is preliminary data.</text>
</comment>
<evidence type="ECO:0000313" key="4">
    <source>
        <dbReference type="Proteomes" id="UP001152561"/>
    </source>
</evidence>
<dbReference type="EMBL" id="JAJAGQ010000008">
    <property type="protein sequence ID" value="KAJ8555713.1"/>
    <property type="molecule type" value="Genomic_DNA"/>
</dbReference>
<evidence type="ECO:0000259" key="2">
    <source>
        <dbReference type="Pfam" id="PF05634"/>
    </source>
</evidence>
<protein>
    <recommendedName>
        <fullName evidence="2">APO domain-containing protein</fullName>
    </recommendedName>
</protein>
<dbReference type="OrthoDB" id="1625948at2759"/>
<name>A0A9Q1MFN3_9SOLA</name>
<dbReference type="AlphaFoldDB" id="A0A9Q1MFN3"/>
<keyword evidence="1" id="KW-0812">Transmembrane</keyword>
<reference evidence="4" key="1">
    <citation type="journal article" date="2023" name="Proc. Natl. Acad. Sci. U.S.A.">
        <title>Genomic and structural basis for evolution of tropane alkaloid biosynthesis.</title>
        <authorList>
            <person name="Wanga Y.-J."/>
            <person name="Taina T."/>
            <person name="Yua J.-Y."/>
            <person name="Lia J."/>
            <person name="Xua B."/>
            <person name="Chenc J."/>
            <person name="D'Auriad J.C."/>
            <person name="Huanga J.-P."/>
            <person name="Huanga S.-X."/>
        </authorList>
    </citation>
    <scope>NUCLEOTIDE SEQUENCE [LARGE SCALE GENOMIC DNA]</scope>
    <source>
        <strain evidence="4">cv. KIB-2019</strain>
    </source>
</reference>
<accession>A0A9Q1MFN3</accession>
<keyword evidence="1" id="KW-1133">Transmembrane helix</keyword>
<evidence type="ECO:0000256" key="1">
    <source>
        <dbReference type="SAM" id="Phobius"/>
    </source>
</evidence>